<name>A0A090XY38_PAEMA</name>
<dbReference type="Gene3D" id="3.30.460.10">
    <property type="entry name" value="Beta Polymerase, domain 2"/>
    <property type="match status" value="1"/>
</dbReference>
<gene>
    <name evidence="4" type="ORF">DJ90_6618</name>
    <name evidence="5" type="ORF">GNQ08_31080</name>
</gene>
<evidence type="ECO:0000259" key="2">
    <source>
        <dbReference type="Pfam" id="PF18576"/>
    </source>
</evidence>
<dbReference type="GO" id="GO:0016740">
    <property type="term" value="F:transferase activity"/>
    <property type="evidence" value="ECO:0007669"/>
    <property type="project" value="UniProtKB-KW"/>
</dbReference>
<dbReference type="AlphaFoldDB" id="A0A090XY38"/>
<dbReference type="Gene3D" id="1.20.120.330">
    <property type="entry name" value="Nucleotidyltransferases domain 2"/>
    <property type="match status" value="1"/>
</dbReference>
<accession>A0A090XY38</accession>
<feature type="domain" description="YgxA-like substrate binding" evidence="3">
    <location>
        <begin position="125"/>
        <end position="221"/>
    </location>
</feature>
<dbReference type="EMBL" id="JMQA01000057">
    <property type="protein sequence ID" value="KFM91109.1"/>
    <property type="molecule type" value="Genomic_DNA"/>
</dbReference>
<keyword evidence="4" id="KW-0808">Transferase</keyword>
<dbReference type="InterPro" id="IPR043519">
    <property type="entry name" value="NT_sf"/>
</dbReference>
<protein>
    <submittedName>
        <fullName evidence="4">Nucleotidyltransferase-like family protein</fullName>
    </submittedName>
</protein>
<organism evidence="4 6">
    <name type="scientific">Paenibacillus macerans</name>
    <name type="common">Bacillus macerans</name>
    <dbReference type="NCBI Taxonomy" id="44252"/>
    <lineage>
        <taxon>Bacteria</taxon>
        <taxon>Bacillati</taxon>
        <taxon>Bacillota</taxon>
        <taxon>Bacilli</taxon>
        <taxon>Bacillales</taxon>
        <taxon>Paenibacillaceae</taxon>
        <taxon>Paenibacillus</taxon>
    </lineage>
</organism>
<dbReference type="Pfam" id="PF18576">
    <property type="entry name" value="HTH_52"/>
    <property type="match status" value="1"/>
</dbReference>
<evidence type="ECO:0000313" key="5">
    <source>
        <dbReference type="EMBL" id="MUG26757.1"/>
    </source>
</evidence>
<reference evidence="5 7" key="2">
    <citation type="submission" date="2019-11" db="EMBL/GenBank/DDBJ databases">
        <title>Draft genome sequences of five Paenibacillus species of dairy origin.</title>
        <authorList>
            <person name="Olajide A.M."/>
            <person name="Chen S."/>
            <person name="Lapointe G."/>
        </authorList>
    </citation>
    <scope>NUCLEOTIDE SEQUENCE [LARGE SCALE GENOMIC DNA]</scope>
    <source>
        <strain evidence="5 7">3CT49</strain>
    </source>
</reference>
<dbReference type="EMBL" id="WNZZ01000058">
    <property type="protein sequence ID" value="MUG26757.1"/>
    <property type="molecule type" value="Genomic_DNA"/>
</dbReference>
<proteinExistence type="predicted"/>
<feature type="domain" description="Nucleotidyltransferase-like" evidence="1">
    <location>
        <begin position="27"/>
        <end position="117"/>
    </location>
</feature>
<dbReference type="Pfam" id="PF22339">
    <property type="entry name" value="YgxA-like_sub_bind"/>
    <property type="match status" value="1"/>
</dbReference>
<evidence type="ECO:0000313" key="4">
    <source>
        <dbReference type="EMBL" id="KFM91109.1"/>
    </source>
</evidence>
<evidence type="ECO:0000313" key="6">
    <source>
        <dbReference type="Proteomes" id="UP000029278"/>
    </source>
</evidence>
<dbReference type="HOGENOM" id="CLU_066613_0_0_9"/>
<dbReference type="PATRIC" id="fig|44252.3.peg.6350"/>
<dbReference type="Proteomes" id="UP000442469">
    <property type="component" value="Unassembled WGS sequence"/>
</dbReference>
<sequence>MEPTIFSIMDEEKAGRQAIGAIGYRQDNGSSHDTLLHDFEFLILVVHHGLEERGIRVEHCLSGDAHYQLLHLDCGDIEDWVIAGDNRELVKSFLHGEIIWDIAGELAAFRSYINQFEDGIREKRKLKEFAKFLMMYSEAKKLTAAQDLLDAYYSVLQALKHYARIELIEQGILPESRVWEQVRSLNSVVYKLFDELTDNSETLEQRIQLVLLACEFSLTSKMESCCSPLLRILGSRKEAWSIQELMQLPELVHVKDELPLVLRRLVYRGLIKESAKTQKESKGEQRELRYWV</sequence>
<dbReference type="Proteomes" id="UP000029278">
    <property type="component" value="Unassembled WGS sequence"/>
</dbReference>
<dbReference type="InterPro" id="IPR054515">
    <property type="entry name" value="YgxA-like_substrate-bd"/>
</dbReference>
<evidence type="ECO:0000259" key="1">
    <source>
        <dbReference type="Pfam" id="PF14540"/>
    </source>
</evidence>
<comment type="caution">
    <text evidence="4">The sequence shown here is derived from an EMBL/GenBank/DDBJ whole genome shotgun (WGS) entry which is preliminary data.</text>
</comment>
<evidence type="ECO:0000259" key="3">
    <source>
        <dbReference type="Pfam" id="PF22339"/>
    </source>
</evidence>
<reference evidence="4 6" key="1">
    <citation type="submission" date="2014-04" db="EMBL/GenBank/DDBJ databases">
        <authorList>
            <person name="Bishop-Lilly K.A."/>
            <person name="Broomall S.M."/>
            <person name="Chain P.S."/>
            <person name="Chertkov O."/>
            <person name="Coyne S.R."/>
            <person name="Daligault H.E."/>
            <person name="Davenport K.W."/>
            <person name="Erkkila T."/>
            <person name="Frey K.G."/>
            <person name="Gibbons H.S."/>
            <person name="Gu W."/>
            <person name="Jaissle J."/>
            <person name="Johnson S.L."/>
            <person name="Koroleva G.I."/>
            <person name="Ladner J.T."/>
            <person name="Lo C.-C."/>
            <person name="Minogue T.D."/>
            <person name="Munk C."/>
            <person name="Palacios G.F."/>
            <person name="Redden C.L."/>
            <person name="Rosenzweig C.N."/>
            <person name="Scholz M.B."/>
            <person name="Teshima H."/>
            <person name="Xu Y."/>
        </authorList>
    </citation>
    <scope>NUCLEOTIDE SEQUENCE [LARGE SCALE GENOMIC DNA]</scope>
    <source>
        <strain evidence="4 6">8244</strain>
    </source>
</reference>
<dbReference type="Pfam" id="PF14540">
    <property type="entry name" value="NTF-like"/>
    <property type="match status" value="1"/>
</dbReference>
<keyword evidence="6" id="KW-1185">Reference proteome</keyword>
<feature type="domain" description="YgxA-like helix-turn-helix" evidence="2">
    <location>
        <begin position="229"/>
        <end position="283"/>
    </location>
</feature>
<dbReference type="OrthoDB" id="2350973at2"/>
<dbReference type="InterPro" id="IPR029348">
    <property type="entry name" value="NTF-like"/>
</dbReference>
<dbReference type="STRING" id="44252.DJ90_6618"/>
<evidence type="ECO:0000313" key="7">
    <source>
        <dbReference type="Proteomes" id="UP000442469"/>
    </source>
</evidence>
<dbReference type="GeneID" id="77011480"/>
<dbReference type="InterPro" id="IPR041143">
    <property type="entry name" value="YgxA_HTH"/>
</dbReference>
<dbReference type="RefSeq" id="WP_051985256.1">
    <property type="nucleotide sequence ID" value="NZ_BGML01000016.1"/>
</dbReference>